<name>A0A6N7YS48_9PSEU</name>
<feature type="domain" description="HTH gntR-type" evidence="4">
    <location>
        <begin position="31"/>
        <end position="98"/>
    </location>
</feature>
<dbReference type="RefSeq" id="WP_154756980.1">
    <property type="nucleotide sequence ID" value="NZ_WMBA01000015.1"/>
</dbReference>
<dbReference type="GO" id="GO:0003677">
    <property type="term" value="F:DNA binding"/>
    <property type="evidence" value="ECO:0007669"/>
    <property type="project" value="UniProtKB-KW"/>
</dbReference>
<keyword evidence="2" id="KW-0238">DNA-binding</keyword>
<dbReference type="GO" id="GO:0003700">
    <property type="term" value="F:DNA-binding transcription factor activity"/>
    <property type="evidence" value="ECO:0007669"/>
    <property type="project" value="InterPro"/>
</dbReference>
<dbReference type="SUPFAM" id="SSF48008">
    <property type="entry name" value="GntR ligand-binding domain-like"/>
    <property type="match status" value="1"/>
</dbReference>
<proteinExistence type="predicted"/>
<keyword evidence="1" id="KW-0805">Transcription regulation</keyword>
<dbReference type="InterPro" id="IPR036388">
    <property type="entry name" value="WH-like_DNA-bd_sf"/>
</dbReference>
<dbReference type="InterPro" id="IPR008920">
    <property type="entry name" value="TF_FadR/GntR_C"/>
</dbReference>
<evidence type="ECO:0000256" key="1">
    <source>
        <dbReference type="ARBA" id="ARBA00023015"/>
    </source>
</evidence>
<dbReference type="InterPro" id="IPR036390">
    <property type="entry name" value="WH_DNA-bd_sf"/>
</dbReference>
<dbReference type="Pfam" id="PF07729">
    <property type="entry name" value="FCD"/>
    <property type="match status" value="1"/>
</dbReference>
<accession>A0A6N7YS48</accession>
<dbReference type="SMART" id="SM00345">
    <property type="entry name" value="HTH_GNTR"/>
    <property type="match status" value="1"/>
</dbReference>
<protein>
    <submittedName>
        <fullName evidence="5">GntR family transcriptional regulator</fullName>
    </submittedName>
</protein>
<reference evidence="5 6" key="1">
    <citation type="submission" date="2019-11" db="EMBL/GenBank/DDBJ databases">
        <title>Draft genome of Amycolatopsis RM579.</title>
        <authorList>
            <person name="Duangmal K."/>
            <person name="Mingma R."/>
        </authorList>
    </citation>
    <scope>NUCLEOTIDE SEQUENCE [LARGE SCALE GENOMIC DNA]</scope>
    <source>
        <strain evidence="5 6">RM579</strain>
    </source>
</reference>
<evidence type="ECO:0000313" key="6">
    <source>
        <dbReference type="Proteomes" id="UP000440096"/>
    </source>
</evidence>
<dbReference type="Pfam" id="PF00392">
    <property type="entry name" value="GntR"/>
    <property type="match status" value="1"/>
</dbReference>
<dbReference type="PANTHER" id="PTHR43537">
    <property type="entry name" value="TRANSCRIPTIONAL REGULATOR, GNTR FAMILY"/>
    <property type="match status" value="1"/>
</dbReference>
<sequence>MTELAYPPGRRGRKPVPVPDGIQPLAITNRRECSPAVHAYLRDLILTGVLRPGDVLAQSSLAPALGVSRTPVREAMRMLMEEGLLDGQVNQQARVSGFDTDDLDSVFAGRIVLETLAIRATAGDLGPADADVMLKALVRMAEAPDRRAWHLAHRALHDQVVRSAPPRLRELLGSFGDRCEQYIELLRSSMDSEQLDTTRFREHQTLVEAVRERRFRDLEIETALHRARTATLLLSEIAPEFDPVSVESALGIVRGRCP</sequence>
<gene>
    <name evidence="5" type="ORF">GKO32_12315</name>
</gene>
<comment type="caution">
    <text evidence="5">The sequence shown here is derived from an EMBL/GenBank/DDBJ whole genome shotgun (WGS) entry which is preliminary data.</text>
</comment>
<dbReference type="SUPFAM" id="SSF46785">
    <property type="entry name" value="Winged helix' DNA-binding domain"/>
    <property type="match status" value="1"/>
</dbReference>
<keyword evidence="6" id="KW-1185">Reference proteome</keyword>
<evidence type="ECO:0000256" key="2">
    <source>
        <dbReference type="ARBA" id="ARBA00023125"/>
    </source>
</evidence>
<dbReference type="PRINTS" id="PR00035">
    <property type="entry name" value="HTHGNTR"/>
</dbReference>
<evidence type="ECO:0000256" key="3">
    <source>
        <dbReference type="ARBA" id="ARBA00023163"/>
    </source>
</evidence>
<dbReference type="PROSITE" id="PS50949">
    <property type="entry name" value="HTH_GNTR"/>
    <property type="match status" value="1"/>
</dbReference>
<dbReference type="OrthoDB" id="8680240at2"/>
<evidence type="ECO:0000259" key="4">
    <source>
        <dbReference type="PROSITE" id="PS50949"/>
    </source>
</evidence>
<dbReference type="CDD" id="cd07377">
    <property type="entry name" value="WHTH_GntR"/>
    <property type="match status" value="1"/>
</dbReference>
<dbReference type="InterPro" id="IPR000524">
    <property type="entry name" value="Tscrpt_reg_HTH_GntR"/>
</dbReference>
<dbReference type="Gene3D" id="1.20.120.530">
    <property type="entry name" value="GntR ligand-binding domain-like"/>
    <property type="match status" value="1"/>
</dbReference>
<keyword evidence="3" id="KW-0804">Transcription</keyword>
<dbReference type="AlphaFoldDB" id="A0A6N7YS48"/>
<dbReference type="InterPro" id="IPR011711">
    <property type="entry name" value="GntR_C"/>
</dbReference>
<dbReference type="EMBL" id="WMBA01000015">
    <property type="protein sequence ID" value="MTD54758.1"/>
    <property type="molecule type" value="Genomic_DNA"/>
</dbReference>
<dbReference type="Gene3D" id="1.10.10.10">
    <property type="entry name" value="Winged helix-like DNA-binding domain superfamily/Winged helix DNA-binding domain"/>
    <property type="match status" value="1"/>
</dbReference>
<dbReference type="PANTHER" id="PTHR43537:SF24">
    <property type="entry name" value="GLUCONATE OPERON TRANSCRIPTIONAL REPRESSOR"/>
    <property type="match status" value="1"/>
</dbReference>
<dbReference type="Proteomes" id="UP000440096">
    <property type="component" value="Unassembled WGS sequence"/>
</dbReference>
<evidence type="ECO:0000313" key="5">
    <source>
        <dbReference type="EMBL" id="MTD54758.1"/>
    </source>
</evidence>
<organism evidence="5 6">
    <name type="scientific">Amycolatopsis pithecellobii</name>
    <dbReference type="NCBI Taxonomy" id="664692"/>
    <lineage>
        <taxon>Bacteria</taxon>
        <taxon>Bacillati</taxon>
        <taxon>Actinomycetota</taxon>
        <taxon>Actinomycetes</taxon>
        <taxon>Pseudonocardiales</taxon>
        <taxon>Pseudonocardiaceae</taxon>
        <taxon>Amycolatopsis</taxon>
    </lineage>
</organism>